<dbReference type="EMBL" id="CAUYUJ010008114">
    <property type="protein sequence ID" value="CAK0822933.1"/>
    <property type="molecule type" value="Genomic_DNA"/>
</dbReference>
<evidence type="ECO:0000313" key="1">
    <source>
        <dbReference type="EMBL" id="CAK0822933.1"/>
    </source>
</evidence>
<accession>A0ABN9RUC5</accession>
<organism evidence="1 2">
    <name type="scientific">Prorocentrum cordatum</name>
    <dbReference type="NCBI Taxonomy" id="2364126"/>
    <lineage>
        <taxon>Eukaryota</taxon>
        <taxon>Sar</taxon>
        <taxon>Alveolata</taxon>
        <taxon>Dinophyceae</taxon>
        <taxon>Prorocentrales</taxon>
        <taxon>Prorocentraceae</taxon>
        <taxon>Prorocentrum</taxon>
    </lineage>
</organism>
<sequence>MGKTSVSTGDTSTAFTFVYPKRPSPDQRAFIQRVVDAVDQRAAAPPPTSGGAAMGADGGLAEVLDFGSFARYFVLQELAVDIDGYAFSDYVAVRGGRLEHAAPWDYDLAFNFECRPLYFNNAYTGENSANSTGGWNVENVRDSANWFGPMGDSGGSVKYFGTNRRQLFLNIWGQPSFREAFVDAWREARRGALTDEALMSMVEGHAAQIEPAAQHDIRLWSNSERCAFFECCHPEDKTDFRSATLHLKQHLLSRARWIDSHVARLL</sequence>
<comment type="caution">
    <text evidence="1">The sequence shown here is derived from an EMBL/GenBank/DDBJ whole genome shotgun (WGS) entry which is preliminary data.</text>
</comment>
<gene>
    <name evidence="1" type="ORF">PCOR1329_LOCUS23827</name>
</gene>
<reference evidence="1" key="1">
    <citation type="submission" date="2023-10" db="EMBL/GenBank/DDBJ databases">
        <authorList>
            <person name="Chen Y."/>
            <person name="Shah S."/>
            <person name="Dougan E. K."/>
            <person name="Thang M."/>
            <person name="Chan C."/>
        </authorList>
    </citation>
    <scope>NUCLEOTIDE SEQUENCE [LARGE SCALE GENOMIC DNA]</scope>
</reference>
<name>A0ABN9RUC5_9DINO</name>
<dbReference type="InterPro" id="IPR014867">
    <property type="entry name" value="Spore_coat_CotH_CotH2/3/7"/>
</dbReference>
<evidence type="ECO:0000313" key="2">
    <source>
        <dbReference type="Proteomes" id="UP001189429"/>
    </source>
</evidence>
<protein>
    <submittedName>
        <fullName evidence="1">Uncharacterized protein</fullName>
    </submittedName>
</protein>
<dbReference type="Proteomes" id="UP001189429">
    <property type="component" value="Unassembled WGS sequence"/>
</dbReference>
<dbReference type="Pfam" id="PF08757">
    <property type="entry name" value="CotH"/>
    <property type="match status" value="1"/>
</dbReference>
<proteinExistence type="predicted"/>
<keyword evidence="2" id="KW-1185">Reference proteome</keyword>